<evidence type="ECO:0000256" key="1">
    <source>
        <dbReference type="SAM" id="SignalP"/>
    </source>
</evidence>
<name>A6HNC5_RAT</name>
<feature type="chain" id="PRO_5039948762" evidence="1">
    <location>
        <begin position="27"/>
        <end position="143"/>
    </location>
</feature>
<dbReference type="EMBL" id="CH473949">
    <property type="protein sequence ID" value="EDL79526.1"/>
    <property type="molecule type" value="Genomic_DNA"/>
</dbReference>
<dbReference type="AlphaFoldDB" id="A6HNC5"/>
<accession>A6HNC5</accession>
<feature type="signal peptide" evidence="1">
    <location>
        <begin position="1"/>
        <end position="26"/>
    </location>
</feature>
<proteinExistence type="predicted"/>
<keyword evidence="1" id="KW-0732">Signal</keyword>
<protein>
    <submittedName>
        <fullName evidence="2">RCG26299</fullName>
    </submittedName>
</protein>
<reference evidence="3" key="1">
    <citation type="submission" date="2005-09" db="EMBL/GenBank/DDBJ databases">
        <authorList>
            <person name="Mural R.J."/>
            <person name="Li P.W."/>
            <person name="Adams M.D."/>
            <person name="Amanatides P.G."/>
            <person name="Baden-Tillson H."/>
            <person name="Barnstead M."/>
            <person name="Chin S.H."/>
            <person name="Dew I."/>
            <person name="Evans C.A."/>
            <person name="Ferriera S."/>
            <person name="Flanigan M."/>
            <person name="Fosler C."/>
            <person name="Glodek A."/>
            <person name="Gu Z."/>
            <person name="Holt R.A."/>
            <person name="Jennings D."/>
            <person name="Kraft C.L."/>
            <person name="Lu F."/>
            <person name="Nguyen T."/>
            <person name="Nusskern D.R."/>
            <person name="Pfannkoch C.M."/>
            <person name="Sitter C."/>
            <person name="Sutton G.G."/>
            <person name="Venter J.C."/>
            <person name="Wang Z."/>
            <person name="Woodage T."/>
            <person name="Zheng X.H."/>
            <person name="Zhong F."/>
        </authorList>
    </citation>
    <scope>NUCLEOTIDE SEQUENCE [LARGE SCALE GENOMIC DNA]</scope>
    <source>
        <strain>BN</strain>
        <strain evidence="3">Sprague-Dawley</strain>
    </source>
</reference>
<gene>
    <name evidence="2" type="ORF">rCG_26299</name>
</gene>
<dbReference type="Proteomes" id="UP000234681">
    <property type="component" value="Chromosome 3"/>
</dbReference>
<organism evidence="2 3">
    <name type="scientific">Rattus norvegicus</name>
    <name type="common">Rat</name>
    <dbReference type="NCBI Taxonomy" id="10116"/>
    <lineage>
        <taxon>Eukaryota</taxon>
        <taxon>Metazoa</taxon>
        <taxon>Chordata</taxon>
        <taxon>Craniata</taxon>
        <taxon>Vertebrata</taxon>
        <taxon>Euteleostomi</taxon>
        <taxon>Mammalia</taxon>
        <taxon>Eutheria</taxon>
        <taxon>Euarchontoglires</taxon>
        <taxon>Glires</taxon>
        <taxon>Rodentia</taxon>
        <taxon>Myomorpha</taxon>
        <taxon>Muroidea</taxon>
        <taxon>Muridae</taxon>
        <taxon>Murinae</taxon>
        <taxon>Rattus</taxon>
    </lineage>
</organism>
<evidence type="ECO:0000313" key="2">
    <source>
        <dbReference type="EMBL" id="EDL79526.1"/>
    </source>
</evidence>
<sequence length="143" mass="15643">MVTSHMWLFTSAKITLITLKTQFLSCTSLTAIQLVQVPNPCITANSADSTACPHYLSEIGRMLEMVTSGSFSSTLSIPQAASESQREPKVSPKEKGLSLYLGRYQNSSEKPVKEQNSQVYAPATALLWGSRSKCSNIIKQVKL</sequence>
<evidence type="ECO:0000313" key="3">
    <source>
        <dbReference type="Proteomes" id="UP000234681"/>
    </source>
</evidence>